<evidence type="ECO:0000256" key="2">
    <source>
        <dbReference type="SAM" id="Phobius"/>
    </source>
</evidence>
<feature type="compositionally biased region" description="Basic residues" evidence="1">
    <location>
        <begin position="168"/>
        <end position="187"/>
    </location>
</feature>
<evidence type="ECO:0000256" key="1">
    <source>
        <dbReference type="SAM" id="MobiDB-lite"/>
    </source>
</evidence>
<gene>
    <name evidence="3" type="ORF">ASJ80_08590</name>
</gene>
<dbReference type="Proteomes" id="UP000217784">
    <property type="component" value="Unassembled WGS sequence"/>
</dbReference>
<feature type="transmembrane region" description="Helical" evidence="2">
    <location>
        <begin position="50"/>
        <end position="72"/>
    </location>
</feature>
<reference evidence="3 4" key="1">
    <citation type="journal article" date="2017" name="BMC Genomics">
        <title>Genomic analysis of methanogenic archaea reveals a shift towards energy conservation.</title>
        <authorList>
            <person name="Gilmore S.P."/>
            <person name="Henske J.K."/>
            <person name="Sexton J.A."/>
            <person name="Solomon K.V."/>
            <person name="Seppala S."/>
            <person name="Yoo J.I."/>
            <person name="Huyett L.M."/>
            <person name="Pressman A."/>
            <person name="Cogan J.Z."/>
            <person name="Kivenson V."/>
            <person name="Peng X."/>
            <person name="Tan Y."/>
            <person name="Valentine D.L."/>
            <person name="O'Malley M.A."/>
        </authorList>
    </citation>
    <scope>NUCLEOTIDE SEQUENCE [LARGE SCALE GENOMIC DNA]</scope>
    <source>
        <strain evidence="3 4">M.o.H.</strain>
    </source>
</reference>
<name>A0A2A2H820_METBR</name>
<keyword evidence="2" id="KW-1133">Transmembrane helix</keyword>
<dbReference type="EMBL" id="LMVM01000003">
    <property type="protein sequence ID" value="PAV05562.1"/>
    <property type="molecule type" value="Genomic_DNA"/>
</dbReference>
<dbReference type="OrthoDB" id="375430at2157"/>
<proteinExistence type="predicted"/>
<keyword evidence="2" id="KW-0812">Transmembrane</keyword>
<organism evidence="3 4">
    <name type="scientific">Methanobacterium bryantii</name>
    <dbReference type="NCBI Taxonomy" id="2161"/>
    <lineage>
        <taxon>Archaea</taxon>
        <taxon>Methanobacteriati</taxon>
        <taxon>Methanobacteriota</taxon>
        <taxon>Methanomada group</taxon>
        <taxon>Methanobacteria</taxon>
        <taxon>Methanobacteriales</taxon>
        <taxon>Methanobacteriaceae</taxon>
        <taxon>Methanobacterium</taxon>
    </lineage>
</organism>
<sequence length="187" mass="20645">MAGFGRGAAIIISIMVGLIILPLLGIKGLFAIVIIGFIANYLTVNNQRGYLIGAIAGGTIGLIVFICGFFVSPVLPDLPTLSSSKMIKLELWGLYTLLIGFFVLIVTCTGLGAIGGAIVQKIFTKKSETEKYKKRDKPQRSFNKYLKLILNRNKRPKRFSNGSGKTLNRNKHQKSFNNKPRRSLKKK</sequence>
<dbReference type="RefSeq" id="WP_069585286.1">
    <property type="nucleotide sequence ID" value="NZ_LMVM01000003.1"/>
</dbReference>
<evidence type="ECO:0000313" key="3">
    <source>
        <dbReference type="EMBL" id="PAV05562.1"/>
    </source>
</evidence>
<comment type="caution">
    <text evidence="3">The sequence shown here is derived from an EMBL/GenBank/DDBJ whole genome shotgun (WGS) entry which is preliminary data.</text>
</comment>
<protein>
    <submittedName>
        <fullName evidence="3">Uncharacterized protein</fullName>
    </submittedName>
</protein>
<feature type="transmembrane region" description="Helical" evidence="2">
    <location>
        <begin position="6"/>
        <end position="38"/>
    </location>
</feature>
<evidence type="ECO:0000313" key="4">
    <source>
        <dbReference type="Proteomes" id="UP000217784"/>
    </source>
</evidence>
<feature type="region of interest" description="Disordered" evidence="1">
    <location>
        <begin position="155"/>
        <end position="187"/>
    </location>
</feature>
<keyword evidence="4" id="KW-1185">Reference proteome</keyword>
<dbReference type="AlphaFoldDB" id="A0A2A2H820"/>
<accession>A0A2A2H820</accession>
<feature type="transmembrane region" description="Helical" evidence="2">
    <location>
        <begin position="92"/>
        <end position="119"/>
    </location>
</feature>
<keyword evidence="2" id="KW-0472">Membrane</keyword>